<dbReference type="Proteomes" id="UP001501170">
    <property type="component" value="Unassembled WGS sequence"/>
</dbReference>
<evidence type="ECO:0000313" key="2">
    <source>
        <dbReference type="Proteomes" id="UP001501170"/>
    </source>
</evidence>
<dbReference type="Gene3D" id="1.10.260.40">
    <property type="entry name" value="lambda repressor-like DNA-binding domains"/>
    <property type="match status" value="1"/>
</dbReference>
<dbReference type="EMBL" id="BAAARB010000012">
    <property type="protein sequence ID" value="GAA2383458.1"/>
    <property type="molecule type" value="Genomic_DNA"/>
</dbReference>
<dbReference type="RefSeq" id="WP_346076562.1">
    <property type="nucleotide sequence ID" value="NZ_BAAARB010000012.1"/>
</dbReference>
<proteinExistence type="predicted"/>
<evidence type="ECO:0000313" key="1">
    <source>
        <dbReference type="EMBL" id="GAA2383458.1"/>
    </source>
</evidence>
<keyword evidence="2" id="KW-1185">Reference proteome</keyword>
<protein>
    <recommendedName>
        <fullName evidence="3">Addiction module antidote protein, HigA family</fullName>
    </recommendedName>
</protein>
<sequence>MADFAPIHPGKTLAKDYLPECGLPSGLAEAIHVSAGRINDIILGRRGNHPAGDR</sequence>
<dbReference type="InterPro" id="IPR010982">
    <property type="entry name" value="Lambda_DNA-bd_dom_sf"/>
</dbReference>
<name>A0ABN3HM90_9ACTN</name>
<organism evidence="1 2">
    <name type="scientific">Gordonia cholesterolivorans</name>
    <dbReference type="NCBI Taxonomy" id="559625"/>
    <lineage>
        <taxon>Bacteria</taxon>
        <taxon>Bacillati</taxon>
        <taxon>Actinomycetota</taxon>
        <taxon>Actinomycetes</taxon>
        <taxon>Mycobacteriales</taxon>
        <taxon>Gordoniaceae</taxon>
        <taxon>Gordonia</taxon>
    </lineage>
</organism>
<evidence type="ECO:0008006" key="3">
    <source>
        <dbReference type="Google" id="ProtNLM"/>
    </source>
</evidence>
<gene>
    <name evidence="1" type="ORF">GCM10009855_24600</name>
</gene>
<reference evidence="1 2" key="1">
    <citation type="journal article" date="2019" name="Int. J. Syst. Evol. Microbiol.">
        <title>The Global Catalogue of Microorganisms (GCM) 10K type strain sequencing project: providing services to taxonomists for standard genome sequencing and annotation.</title>
        <authorList>
            <consortium name="The Broad Institute Genomics Platform"/>
            <consortium name="The Broad Institute Genome Sequencing Center for Infectious Disease"/>
            <person name="Wu L."/>
            <person name="Ma J."/>
        </authorList>
    </citation>
    <scope>NUCLEOTIDE SEQUENCE [LARGE SCALE GENOMIC DNA]</scope>
    <source>
        <strain evidence="1 2">JCM 16227</strain>
    </source>
</reference>
<accession>A0ABN3HM90</accession>
<comment type="caution">
    <text evidence="1">The sequence shown here is derived from an EMBL/GenBank/DDBJ whole genome shotgun (WGS) entry which is preliminary data.</text>
</comment>